<dbReference type="InterPro" id="IPR003959">
    <property type="entry name" value="ATPase_AAA_core"/>
</dbReference>
<dbReference type="InterPro" id="IPR051396">
    <property type="entry name" value="Bact_Antivir_Def_Nuclease"/>
</dbReference>
<name>A0A659MIQ1_SALET</name>
<evidence type="ECO:0000259" key="1">
    <source>
        <dbReference type="Pfam" id="PF13304"/>
    </source>
</evidence>
<dbReference type="AlphaFoldDB" id="A0A659MIQ1"/>
<accession>A0A659MIQ1</accession>
<sequence>RKICKIKNNIFFCEDTISKEILNISQLSSGERQLIYILATAANTYGKPAVFLMDEPEISLHMSWQETIINSIRKINPQIQLIIVTHSPAIVMNGYMDAYVDIKNIVTESSHG</sequence>
<evidence type="ECO:0000313" key="3">
    <source>
        <dbReference type="Proteomes" id="UP000297783"/>
    </source>
</evidence>
<protein>
    <submittedName>
        <fullName evidence="2">Chromosome segregation protein SMC</fullName>
    </submittedName>
</protein>
<dbReference type="Pfam" id="PF13304">
    <property type="entry name" value="AAA_21"/>
    <property type="match status" value="1"/>
</dbReference>
<dbReference type="GO" id="GO:0005524">
    <property type="term" value="F:ATP binding"/>
    <property type="evidence" value="ECO:0007669"/>
    <property type="project" value="InterPro"/>
</dbReference>
<feature type="non-terminal residue" evidence="2">
    <location>
        <position position="1"/>
    </location>
</feature>
<dbReference type="InterPro" id="IPR027417">
    <property type="entry name" value="P-loop_NTPase"/>
</dbReference>
<dbReference type="PANTHER" id="PTHR43581">
    <property type="entry name" value="ATP/GTP PHOSPHATASE"/>
    <property type="match status" value="1"/>
</dbReference>
<dbReference type="GO" id="GO:0016887">
    <property type="term" value="F:ATP hydrolysis activity"/>
    <property type="evidence" value="ECO:0007669"/>
    <property type="project" value="InterPro"/>
</dbReference>
<evidence type="ECO:0000313" key="2">
    <source>
        <dbReference type="EMBL" id="TGC39900.1"/>
    </source>
</evidence>
<organism evidence="2 3">
    <name type="scientific">Salmonella enterica I</name>
    <dbReference type="NCBI Taxonomy" id="59201"/>
    <lineage>
        <taxon>Bacteria</taxon>
        <taxon>Pseudomonadati</taxon>
        <taxon>Pseudomonadota</taxon>
        <taxon>Gammaproteobacteria</taxon>
        <taxon>Enterobacterales</taxon>
        <taxon>Enterobacteriaceae</taxon>
        <taxon>Salmonella</taxon>
    </lineage>
</organism>
<feature type="domain" description="ATPase AAA-type core" evidence="1">
    <location>
        <begin position="20"/>
        <end position="91"/>
    </location>
</feature>
<reference evidence="2 3" key="1">
    <citation type="submission" date="2018-03" db="EMBL/GenBank/DDBJ databases">
        <title>Non-Typhoidal Salmonella genome sequencing and assembly.</title>
        <authorList>
            <person name="Matchawe C."/>
        </authorList>
    </citation>
    <scope>NUCLEOTIDE SEQUENCE [LARGE SCALE GENOMIC DNA]</scope>
    <source>
        <strain evidence="2 3">98se</strain>
    </source>
</reference>
<dbReference type="Proteomes" id="UP000297783">
    <property type="component" value="Unassembled WGS sequence"/>
</dbReference>
<gene>
    <name evidence="2" type="ORF">C9E93_08970</name>
</gene>
<comment type="caution">
    <text evidence="2">The sequence shown here is derived from an EMBL/GenBank/DDBJ whole genome shotgun (WGS) entry which is preliminary data.</text>
</comment>
<dbReference type="EMBL" id="PYJV01000057">
    <property type="protein sequence ID" value="TGC39900.1"/>
    <property type="molecule type" value="Genomic_DNA"/>
</dbReference>
<dbReference type="PANTHER" id="PTHR43581:SF2">
    <property type="entry name" value="EXCINUCLEASE ATPASE SUBUNIT"/>
    <property type="match status" value="1"/>
</dbReference>
<proteinExistence type="predicted"/>
<dbReference type="SUPFAM" id="SSF52540">
    <property type="entry name" value="P-loop containing nucleoside triphosphate hydrolases"/>
    <property type="match status" value="1"/>
</dbReference>
<dbReference type="Gene3D" id="3.40.50.300">
    <property type="entry name" value="P-loop containing nucleotide triphosphate hydrolases"/>
    <property type="match status" value="1"/>
</dbReference>
<dbReference type="CDD" id="cd00267">
    <property type="entry name" value="ABC_ATPase"/>
    <property type="match status" value="1"/>
</dbReference>